<sequence length="437" mass="48674">MSPIWTHKQILALAPDTSSAKNAQALAVRSLWLSLGYNQQAIWGECQGSGSNTYRTQIDITELAFKCTCPSHKQPCKHAIGLFLLFADQKDAFTKTPQKTSLDTPKHKPDNKTESTKKVVDTAAQAKRAEMRYNKVTAGMQDLELWLRDLVRQGLAVAQGQPYSFWDTAAARLVDAQAPGVARMLREIGSIPHSGIGWEERLLTQLGRVYLLISGFKRLETFPAEMQADIRTQIGWTQNQEELLTKVGVRDRWLILGQRVTEEDKLRSQISWLWGEQSQQAALILNFAYGSQPLDTSLIPGTSIDAELVFFESAYPLRSLVKIVHNPADPVDKMPGYSSIPNMMQAYAKALARNPWIEQFPVALQAVIPVFNDDGSCRGVRDADGYMLSTIGIRSEQTWQLLALSGGHAVGIFGEWNGDRFLPLSAYAEDTFVTLSK</sequence>
<dbReference type="EMBL" id="JTCM02000211">
    <property type="protein sequence ID" value="NEU77482.1"/>
    <property type="molecule type" value="Genomic_DNA"/>
</dbReference>
<feature type="domain" description="SWIM-type" evidence="3">
    <location>
        <begin position="54"/>
        <end position="87"/>
    </location>
</feature>
<dbReference type="RefSeq" id="WP_039752316.1">
    <property type="nucleotide sequence ID" value="NZ_JTCM02000211.1"/>
</dbReference>
<keyword evidence="1" id="KW-0862">Zinc</keyword>
<keyword evidence="5" id="KW-1185">Reference proteome</keyword>
<dbReference type="PROSITE" id="PS50966">
    <property type="entry name" value="ZF_SWIM"/>
    <property type="match status" value="1"/>
</dbReference>
<accession>A0A846HJE6</accession>
<proteinExistence type="predicted"/>
<dbReference type="InterPro" id="IPR007527">
    <property type="entry name" value="Znf_SWIM"/>
</dbReference>
<evidence type="ECO:0000256" key="1">
    <source>
        <dbReference type="PROSITE-ProRule" id="PRU00325"/>
    </source>
</evidence>
<reference evidence="4 5" key="1">
    <citation type="journal article" date="2015" name="Genome Announc.">
        <title>Draft Genome Sequence of Cyanobacterium Hassallia byssoidea Strain VB512170, Isolated from Monuments in India.</title>
        <authorList>
            <person name="Singh D."/>
            <person name="Chandrababunaidu M.M."/>
            <person name="Panda A."/>
            <person name="Sen D."/>
            <person name="Bhattacharyya S."/>
            <person name="Adhikary S.P."/>
            <person name="Tripathy S."/>
        </authorList>
    </citation>
    <scope>NUCLEOTIDE SEQUENCE [LARGE SCALE GENOMIC DNA]</scope>
    <source>
        <strain evidence="4 5">VB512170</strain>
    </source>
</reference>
<protein>
    <submittedName>
        <fullName evidence="4">SWIM zinc finger family protein</fullName>
    </submittedName>
</protein>
<gene>
    <name evidence="4" type="ORF">PI95_034770</name>
</gene>
<keyword evidence="1" id="KW-0863">Zinc-finger</keyword>
<feature type="region of interest" description="Disordered" evidence="2">
    <location>
        <begin position="96"/>
        <end position="117"/>
    </location>
</feature>
<evidence type="ECO:0000256" key="2">
    <source>
        <dbReference type="SAM" id="MobiDB-lite"/>
    </source>
</evidence>
<dbReference type="Proteomes" id="UP000031549">
    <property type="component" value="Unassembled WGS sequence"/>
</dbReference>
<keyword evidence="1" id="KW-0479">Metal-binding</keyword>
<feature type="compositionally biased region" description="Basic and acidic residues" evidence="2">
    <location>
        <begin position="104"/>
        <end position="117"/>
    </location>
</feature>
<evidence type="ECO:0000259" key="3">
    <source>
        <dbReference type="PROSITE" id="PS50966"/>
    </source>
</evidence>
<organism evidence="4 5">
    <name type="scientific">Hassallia byssoidea VB512170</name>
    <dbReference type="NCBI Taxonomy" id="1304833"/>
    <lineage>
        <taxon>Bacteria</taxon>
        <taxon>Bacillati</taxon>
        <taxon>Cyanobacteriota</taxon>
        <taxon>Cyanophyceae</taxon>
        <taxon>Nostocales</taxon>
        <taxon>Tolypothrichaceae</taxon>
        <taxon>Hassallia</taxon>
    </lineage>
</organism>
<dbReference type="GO" id="GO:0008270">
    <property type="term" value="F:zinc ion binding"/>
    <property type="evidence" value="ECO:0007669"/>
    <property type="project" value="UniProtKB-KW"/>
</dbReference>
<dbReference type="AlphaFoldDB" id="A0A846HJE6"/>
<dbReference type="Pfam" id="PF04434">
    <property type="entry name" value="SWIM"/>
    <property type="match status" value="1"/>
</dbReference>
<comment type="caution">
    <text evidence="4">The sequence shown here is derived from an EMBL/GenBank/DDBJ whole genome shotgun (WGS) entry which is preliminary data.</text>
</comment>
<evidence type="ECO:0000313" key="5">
    <source>
        <dbReference type="Proteomes" id="UP000031549"/>
    </source>
</evidence>
<name>A0A846HJE6_9CYAN</name>
<evidence type="ECO:0000313" key="4">
    <source>
        <dbReference type="EMBL" id="NEU77482.1"/>
    </source>
</evidence>